<comment type="caution">
    <text evidence="2">The sequence shown here is derived from an EMBL/GenBank/DDBJ whole genome shotgun (WGS) entry which is preliminary data.</text>
</comment>
<sequence>MYNQHTRKQTLKNTLNSLMVWGLYLLSGLSAIFAFVRFLSIVLPASCVWLSDVQLEKIDSMLKLAASGSAGALVMKYFQKNADLEDK</sequence>
<proteinExistence type="predicted"/>
<keyword evidence="1" id="KW-1133">Transmembrane helix</keyword>
<evidence type="ECO:0000313" key="3">
    <source>
        <dbReference type="Proteomes" id="UP000181790"/>
    </source>
</evidence>
<protein>
    <submittedName>
        <fullName evidence="2">Uncharacterized protein</fullName>
    </submittedName>
</protein>
<feature type="transmembrane region" description="Helical" evidence="1">
    <location>
        <begin position="21"/>
        <end position="40"/>
    </location>
</feature>
<name>A0A1S2VDE8_9BACT</name>
<keyword evidence="1" id="KW-0472">Membrane</keyword>
<dbReference type="EMBL" id="MORL01000024">
    <property type="protein sequence ID" value="OIN56315.1"/>
    <property type="molecule type" value="Genomic_DNA"/>
</dbReference>
<keyword evidence="3" id="KW-1185">Reference proteome</keyword>
<keyword evidence="1" id="KW-0812">Transmembrane</keyword>
<accession>A0A1S2VDE8</accession>
<dbReference type="AlphaFoldDB" id="A0A1S2VDE8"/>
<dbReference type="Proteomes" id="UP000181790">
    <property type="component" value="Unassembled WGS sequence"/>
</dbReference>
<evidence type="ECO:0000313" key="2">
    <source>
        <dbReference type="EMBL" id="OIN56315.1"/>
    </source>
</evidence>
<organism evidence="2 3">
    <name type="scientific">Arsenicibacter rosenii</name>
    <dbReference type="NCBI Taxonomy" id="1750698"/>
    <lineage>
        <taxon>Bacteria</taxon>
        <taxon>Pseudomonadati</taxon>
        <taxon>Bacteroidota</taxon>
        <taxon>Cytophagia</taxon>
        <taxon>Cytophagales</taxon>
        <taxon>Spirosomataceae</taxon>
        <taxon>Arsenicibacter</taxon>
    </lineage>
</organism>
<evidence type="ECO:0000256" key="1">
    <source>
        <dbReference type="SAM" id="Phobius"/>
    </source>
</evidence>
<dbReference type="RefSeq" id="WP_071505987.1">
    <property type="nucleotide sequence ID" value="NZ_MORL01000024.1"/>
</dbReference>
<reference evidence="2 3" key="1">
    <citation type="submission" date="2016-10" db="EMBL/GenBank/DDBJ databases">
        <title>Arsenicibacter rosenii gen. nov., sp. nov., an efficient arsenic-methylating bacterium isolated from an arsenic-contaminated paddy soil.</title>
        <authorList>
            <person name="Huang K."/>
        </authorList>
    </citation>
    <scope>NUCLEOTIDE SEQUENCE [LARGE SCALE GENOMIC DNA]</scope>
    <source>
        <strain evidence="2 3">SM-1</strain>
    </source>
</reference>
<gene>
    <name evidence="2" type="ORF">BLX24_25105</name>
</gene>